<feature type="transmembrane region" description="Helical" evidence="1">
    <location>
        <begin position="194"/>
        <end position="218"/>
    </location>
</feature>
<evidence type="ECO:0000256" key="1">
    <source>
        <dbReference type="SAM" id="Phobius"/>
    </source>
</evidence>
<dbReference type="Proteomes" id="UP000598996">
    <property type="component" value="Unassembled WGS sequence"/>
</dbReference>
<keyword evidence="1" id="KW-1133">Transmembrane helix</keyword>
<gene>
    <name evidence="2" type="ORF">JKJ07_09585</name>
</gene>
<dbReference type="EMBL" id="JAENHO010000003">
    <property type="protein sequence ID" value="MBL7254560.1"/>
    <property type="molecule type" value="Genomic_DNA"/>
</dbReference>
<dbReference type="RefSeq" id="WP_202991026.1">
    <property type="nucleotide sequence ID" value="NZ_JAENHO010000003.1"/>
</dbReference>
<keyword evidence="1" id="KW-0472">Membrane</keyword>
<keyword evidence="1" id="KW-0812">Transmembrane</keyword>
<protein>
    <submittedName>
        <fullName evidence="2">Uncharacterized protein</fullName>
    </submittedName>
</protein>
<keyword evidence="3" id="KW-1185">Reference proteome</keyword>
<feature type="transmembrane region" description="Helical" evidence="1">
    <location>
        <begin position="255"/>
        <end position="279"/>
    </location>
</feature>
<sequence length="305" mass="31893">MEQGDARIFMVEEPVVAAADPFDPEGRTADLSWQRHVDLAQPGVTDPLVAGPGLGQWARRFGRVTGRHAAHLIPVMLLTALPMHFFVGRVDDTIVAAPALADLVGGFGLLLLPAMWLAYLAVSALPLVLSLAGAVGVALPAAAEGRRPRPGRVWSLVSMRLRALWLWFAGFGLLTGGLPLLLTEEQVGTAGGLVAIVFAIGSTVALTFGGLLGCVVLVERGRGPRRATHLLSHSRPAGLVVAAAALTVLPRVADYALGGLAATVAGVLLVQLWAIAALVTYGQARRAVEPVTSRSLFAELDAPEE</sequence>
<feature type="transmembrane region" description="Helical" evidence="1">
    <location>
        <begin position="124"/>
        <end position="143"/>
    </location>
</feature>
<feature type="transmembrane region" description="Helical" evidence="1">
    <location>
        <begin position="164"/>
        <end position="182"/>
    </location>
</feature>
<comment type="caution">
    <text evidence="2">The sequence shown here is derived from an EMBL/GenBank/DDBJ whole genome shotgun (WGS) entry which is preliminary data.</text>
</comment>
<feature type="transmembrane region" description="Helical" evidence="1">
    <location>
        <begin position="230"/>
        <end position="249"/>
    </location>
</feature>
<evidence type="ECO:0000313" key="3">
    <source>
        <dbReference type="Proteomes" id="UP000598996"/>
    </source>
</evidence>
<organism evidence="2 3">
    <name type="scientific">Paractinoplanes lichenicola</name>
    <dbReference type="NCBI Taxonomy" id="2802976"/>
    <lineage>
        <taxon>Bacteria</taxon>
        <taxon>Bacillati</taxon>
        <taxon>Actinomycetota</taxon>
        <taxon>Actinomycetes</taxon>
        <taxon>Micromonosporales</taxon>
        <taxon>Micromonosporaceae</taxon>
        <taxon>Paractinoplanes</taxon>
    </lineage>
</organism>
<reference evidence="2 3" key="1">
    <citation type="submission" date="2021-01" db="EMBL/GenBank/DDBJ databases">
        <title>Actinoplanes sp. nov. LDG1-01 isolated from lichen.</title>
        <authorList>
            <person name="Saeng-In P."/>
            <person name="Phongsopitanun W."/>
            <person name="Kanchanasin P."/>
            <person name="Yuki M."/>
            <person name="Kudo T."/>
            <person name="Ohkuma M."/>
            <person name="Tanasupawat S."/>
        </authorList>
    </citation>
    <scope>NUCLEOTIDE SEQUENCE [LARGE SCALE GENOMIC DNA]</scope>
    <source>
        <strain evidence="2 3">LDG1-01</strain>
    </source>
</reference>
<feature type="transmembrane region" description="Helical" evidence="1">
    <location>
        <begin position="69"/>
        <end position="87"/>
    </location>
</feature>
<proteinExistence type="predicted"/>
<name>A0ABS1VIM3_9ACTN</name>
<evidence type="ECO:0000313" key="2">
    <source>
        <dbReference type="EMBL" id="MBL7254560.1"/>
    </source>
</evidence>
<accession>A0ABS1VIM3</accession>
<feature type="transmembrane region" description="Helical" evidence="1">
    <location>
        <begin position="99"/>
        <end position="118"/>
    </location>
</feature>